<dbReference type="EMBL" id="FORT01000025">
    <property type="protein sequence ID" value="SFK95388.1"/>
    <property type="molecule type" value="Genomic_DNA"/>
</dbReference>
<evidence type="ECO:0000313" key="2">
    <source>
        <dbReference type="Proteomes" id="UP000198915"/>
    </source>
</evidence>
<keyword evidence="2" id="KW-1185">Reference proteome</keyword>
<dbReference type="AlphaFoldDB" id="A0A1I4DP15"/>
<dbReference type="RefSeq" id="WP_092276849.1">
    <property type="nucleotide sequence ID" value="NZ_BJOE01000060.1"/>
</dbReference>
<dbReference type="STRING" id="1884381.SAMN05518846_12560"/>
<proteinExistence type="predicted"/>
<reference evidence="2" key="1">
    <citation type="submission" date="2016-10" db="EMBL/GenBank/DDBJ databases">
        <authorList>
            <person name="Varghese N."/>
            <person name="Submissions S."/>
        </authorList>
    </citation>
    <scope>NUCLEOTIDE SEQUENCE [LARGE SCALE GENOMIC DNA]</scope>
    <source>
        <strain evidence="2">OK042</strain>
    </source>
</reference>
<evidence type="ECO:0000313" key="1">
    <source>
        <dbReference type="EMBL" id="SFK95388.1"/>
    </source>
</evidence>
<name>A0A1I4DP15_9BACL</name>
<sequence>MVGESGEQDDSGQVGKGYEEACCIDPLFQLPAGPFSEMTTEWLGLIDMETKTPRLSNKAYLKGESYDH</sequence>
<gene>
    <name evidence="1" type="ORF">SAMN05518846_12560</name>
</gene>
<dbReference type="Proteomes" id="UP000198915">
    <property type="component" value="Unassembled WGS sequence"/>
</dbReference>
<protein>
    <submittedName>
        <fullName evidence="1">Uncharacterized protein</fullName>
    </submittedName>
</protein>
<organism evidence="1 2">
    <name type="scientific">Brevibacillus centrosporus</name>
    <dbReference type="NCBI Taxonomy" id="54910"/>
    <lineage>
        <taxon>Bacteria</taxon>
        <taxon>Bacillati</taxon>
        <taxon>Bacillota</taxon>
        <taxon>Bacilli</taxon>
        <taxon>Bacillales</taxon>
        <taxon>Paenibacillaceae</taxon>
        <taxon>Brevibacillus</taxon>
    </lineage>
</organism>
<accession>A0A1I4DP15</accession>